<dbReference type="KEGG" id="rga:RGR602_CH00882"/>
<dbReference type="EMBL" id="CP006877">
    <property type="protein sequence ID" value="AJD40243.1"/>
    <property type="molecule type" value="Genomic_DNA"/>
</dbReference>
<feature type="compositionally biased region" description="Polar residues" evidence="1">
    <location>
        <begin position="43"/>
        <end position="53"/>
    </location>
</feature>
<proteinExistence type="predicted"/>
<accession>A0A0B4X105</accession>
<protein>
    <submittedName>
        <fullName evidence="2">Uncharacterized protein</fullName>
    </submittedName>
</protein>
<dbReference type="Proteomes" id="UP000031368">
    <property type="component" value="Chromosome"/>
</dbReference>
<evidence type="ECO:0000313" key="2">
    <source>
        <dbReference type="EMBL" id="AJD40243.1"/>
    </source>
</evidence>
<name>A0A0B4X105_9HYPH</name>
<keyword evidence="3" id="KW-1185">Reference proteome</keyword>
<gene>
    <name evidence="2" type="ORF">RGR602_CH00882</name>
</gene>
<reference evidence="2 3" key="1">
    <citation type="submission" date="2013-11" db="EMBL/GenBank/DDBJ databases">
        <title>Complete genome sequence of Rhizobium gallicum bv. gallicum R602.</title>
        <authorList>
            <person name="Bustos P."/>
            <person name="Santamaria R.I."/>
            <person name="Lozano L."/>
            <person name="Acosta J.L."/>
            <person name="Ormeno-Orrillo E."/>
            <person name="Rogel M.A."/>
            <person name="Romero D."/>
            <person name="Cevallos M.A."/>
            <person name="Martinez-Romero E."/>
            <person name="Gonzalez V."/>
        </authorList>
    </citation>
    <scope>NUCLEOTIDE SEQUENCE [LARGE SCALE GENOMIC DNA]</scope>
    <source>
        <strain evidence="2 3">R602</strain>
    </source>
</reference>
<dbReference type="AlphaFoldDB" id="A0A0B4X105"/>
<evidence type="ECO:0000313" key="3">
    <source>
        <dbReference type="Proteomes" id="UP000031368"/>
    </source>
</evidence>
<organism evidence="2 3">
    <name type="scientific">Rhizobium gallicum bv. gallicum R602sp</name>
    <dbReference type="NCBI Taxonomy" id="1041138"/>
    <lineage>
        <taxon>Bacteria</taxon>
        <taxon>Pseudomonadati</taxon>
        <taxon>Pseudomonadota</taxon>
        <taxon>Alphaproteobacteria</taxon>
        <taxon>Hyphomicrobiales</taxon>
        <taxon>Rhizobiaceae</taxon>
        <taxon>Rhizobium/Agrobacterium group</taxon>
        <taxon>Rhizobium</taxon>
    </lineage>
</organism>
<feature type="region of interest" description="Disordered" evidence="1">
    <location>
        <begin position="40"/>
        <end position="61"/>
    </location>
</feature>
<evidence type="ECO:0000256" key="1">
    <source>
        <dbReference type="SAM" id="MobiDB-lite"/>
    </source>
</evidence>
<dbReference type="HOGENOM" id="CLU_1912623_0_0_5"/>
<sequence length="113" mass="12380">MEAAGYRESDRDAAISVRGQDVSVHDFRTSAWTIRKTFDTRSSESATKRQTTVPMYRKPPASLSPWRAAAEIIGSGQPKAPAADDIRKMITWFGSHAVPGVEQAIGNRRSTSS</sequence>